<dbReference type="GO" id="GO:0008270">
    <property type="term" value="F:zinc ion binding"/>
    <property type="evidence" value="ECO:0007669"/>
    <property type="project" value="UniProtKB-KW"/>
</dbReference>
<dbReference type="InterPro" id="IPR003323">
    <property type="entry name" value="OTU_dom"/>
</dbReference>
<evidence type="ECO:0000256" key="1">
    <source>
        <dbReference type="ARBA" id="ARBA00000707"/>
    </source>
</evidence>
<comment type="catalytic activity">
    <reaction evidence="1 9">
        <text>Thiol-dependent hydrolysis of ester, thioester, amide, peptide and isopeptide bonds formed by the C-terminal Gly of ubiquitin (a 76-residue protein attached to proteins as an intracellular targeting signal).</text>
        <dbReference type="EC" id="3.4.19.12"/>
    </reaction>
</comment>
<comment type="subcellular location">
    <subcellularLocation>
        <location evidence="9">Cytoplasm</location>
    </subcellularLocation>
</comment>
<dbReference type="AlphaFoldDB" id="A0A1X2GYZ8"/>
<dbReference type="CDD" id="cd22745">
    <property type="entry name" value="OTU_OTU1"/>
    <property type="match status" value="1"/>
</dbReference>
<accession>A0A1X2GYZ8</accession>
<dbReference type="Gene3D" id="3.90.70.80">
    <property type="match status" value="1"/>
</dbReference>
<dbReference type="SUPFAM" id="SSF54001">
    <property type="entry name" value="Cysteine proteinases"/>
    <property type="match status" value="1"/>
</dbReference>
<dbReference type="InterPro" id="IPR038765">
    <property type="entry name" value="Papain-like_cys_pep_sf"/>
</dbReference>
<evidence type="ECO:0000256" key="5">
    <source>
        <dbReference type="ARBA" id="ARBA00022786"/>
    </source>
</evidence>
<name>A0A1X2GYZ8_SYNRA</name>
<dbReference type="InParanoid" id="A0A1X2GYZ8"/>
<dbReference type="GO" id="GO:0016579">
    <property type="term" value="P:protein deubiquitination"/>
    <property type="evidence" value="ECO:0007669"/>
    <property type="project" value="TreeGrafter"/>
</dbReference>
<evidence type="ECO:0000313" key="13">
    <source>
        <dbReference type="EMBL" id="ORY89221.1"/>
    </source>
</evidence>
<dbReference type="OMA" id="VDEYCAW"/>
<dbReference type="InterPro" id="IPR013087">
    <property type="entry name" value="Znf_C2H2_type"/>
</dbReference>
<feature type="domain" description="Ubiquitin-like" evidence="11">
    <location>
        <begin position="1"/>
        <end position="74"/>
    </location>
</feature>
<comment type="caution">
    <text evidence="13">The sequence shown here is derived from an EMBL/GenBank/DDBJ whole genome shotgun (WGS) entry which is preliminary data.</text>
</comment>
<evidence type="ECO:0000256" key="6">
    <source>
        <dbReference type="ARBA" id="ARBA00022801"/>
    </source>
</evidence>
<dbReference type="EMBL" id="MCGN01000017">
    <property type="protein sequence ID" value="ORY89221.1"/>
    <property type="molecule type" value="Genomic_DNA"/>
</dbReference>
<evidence type="ECO:0000313" key="14">
    <source>
        <dbReference type="Proteomes" id="UP000242180"/>
    </source>
</evidence>
<dbReference type="PANTHER" id="PTHR13312:SF0">
    <property type="entry name" value="UBIQUITIN THIOESTERASE OTU1"/>
    <property type="match status" value="1"/>
</dbReference>
<dbReference type="OrthoDB" id="65596at2759"/>
<evidence type="ECO:0000259" key="12">
    <source>
        <dbReference type="PROSITE" id="PS50802"/>
    </source>
</evidence>
<keyword evidence="5 9" id="KW-0833">Ubl conjugation pathway</keyword>
<sequence length="314" mass="33801">MRLRVRHPQGALTLDDATETQTIQELKAQIANSISVPVHTVQVAGGFPPRPFADDLKTLADSGIRNGDALSVTLLSDNSATPTSTAPAAPVPVPPVPVPPVPAPPVSSSPPAATPTTSAPTSEAVDTDSGFLVLRTMEDDNSCLFRSIVVASAIQNDPIEYPDVTLGQKREKYVEWIKKDASWGGAIEIAILSKHFGVEIDSIDVQTGRVDRFGEGNYDERVLVIYSGIHYDAIALAPMLESPEDFDQTRFPVDDGSVLTAASQLAAKLREQHRYTDMANFTLKCNQCQKGLIGESDARNHAAATGHTHFVEYE</sequence>
<dbReference type="PROSITE" id="PS00028">
    <property type="entry name" value="ZINC_FINGER_C2H2_1"/>
    <property type="match status" value="1"/>
</dbReference>
<organism evidence="13 14">
    <name type="scientific">Syncephalastrum racemosum</name>
    <name type="common">Filamentous fungus</name>
    <dbReference type="NCBI Taxonomy" id="13706"/>
    <lineage>
        <taxon>Eukaryota</taxon>
        <taxon>Fungi</taxon>
        <taxon>Fungi incertae sedis</taxon>
        <taxon>Mucoromycota</taxon>
        <taxon>Mucoromycotina</taxon>
        <taxon>Mucoromycetes</taxon>
        <taxon>Mucorales</taxon>
        <taxon>Syncephalastraceae</taxon>
        <taxon>Syncephalastrum</taxon>
    </lineage>
</organism>
<dbReference type="InterPro" id="IPR000626">
    <property type="entry name" value="Ubiquitin-like_dom"/>
</dbReference>
<comment type="function">
    <text evidence="9">Hydrolase that can remove conjugated ubiquitin from proteins and may therefore play an important regulatory role at the level of protein turnover by preventing degradation.</text>
</comment>
<protein>
    <recommendedName>
        <fullName evidence="9">Ubiquitin thioesterase OTU</fullName>
        <ecNumber evidence="9">3.4.19.12</ecNumber>
    </recommendedName>
</protein>
<dbReference type="SUPFAM" id="SSF54236">
    <property type="entry name" value="Ubiquitin-like"/>
    <property type="match status" value="1"/>
</dbReference>
<keyword evidence="14" id="KW-1185">Reference proteome</keyword>
<dbReference type="GO" id="GO:0005829">
    <property type="term" value="C:cytosol"/>
    <property type="evidence" value="ECO:0007669"/>
    <property type="project" value="TreeGrafter"/>
</dbReference>
<evidence type="ECO:0000259" key="11">
    <source>
        <dbReference type="PROSITE" id="PS50053"/>
    </source>
</evidence>
<keyword evidence="3" id="KW-0479">Metal-binding</keyword>
<reference evidence="13 14" key="1">
    <citation type="submission" date="2016-07" db="EMBL/GenBank/DDBJ databases">
        <title>Pervasive Adenine N6-methylation of Active Genes in Fungi.</title>
        <authorList>
            <consortium name="DOE Joint Genome Institute"/>
            <person name="Mondo S.J."/>
            <person name="Dannebaum R.O."/>
            <person name="Kuo R.C."/>
            <person name="Labutti K."/>
            <person name="Haridas S."/>
            <person name="Kuo A."/>
            <person name="Salamov A."/>
            <person name="Ahrendt S.R."/>
            <person name="Lipzen A."/>
            <person name="Sullivan W."/>
            <person name="Andreopoulos W.B."/>
            <person name="Clum A."/>
            <person name="Lindquist E."/>
            <person name="Daum C."/>
            <person name="Ramamoorthy G.K."/>
            <person name="Gryganskyi A."/>
            <person name="Culley D."/>
            <person name="Magnuson J.K."/>
            <person name="James T.Y."/>
            <person name="O'Malley M.A."/>
            <person name="Stajich J.E."/>
            <person name="Spatafora J.W."/>
            <person name="Visel A."/>
            <person name="Grigoriev I.V."/>
        </authorList>
    </citation>
    <scope>NUCLEOTIDE SEQUENCE [LARGE SCALE GENOMIC DNA]</scope>
    <source>
        <strain evidence="13 14">NRRL 2496</strain>
    </source>
</reference>
<dbReference type="CDD" id="cd17059">
    <property type="entry name" value="Ubl_OTU1"/>
    <property type="match status" value="1"/>
</dbReference>
<proteinExistence type="predicted"/>
<evidence type="ECO:0000256" key="10">
    <source>
        <dbReference type="SAM" id="MobiDB-lite"/>
    </source>
</evidence>
<feature type="region of interest" description="Disordered" evidence="10">
    <location>
        <begin position="102"/>
        <end position="125"/>
    </location>
</feature>
<dbReference type="SMART" id="SM00213">
    <property type="entry name" value="UBQ"/>
    <property type="match status" value="1"/>
</dbReference>
<keyword evidence="9" id="KW-0963">Cytoplasm</keyword>
<dbReference type="FunCoup" id="A0A1X2GYZ8">
    <property type="interactions" value="256"/>
</dbReference>
<keyword evidence="6 9" id="KW-0378">Hydrolase</keyword>
<evidence type="ECO:0000256" key="2">
    <source>
        <dbReference type="ARBA" id="ARBA00022670"/>
    </source>
</evidence>
<dbReference type="Gene3D" id="3.10.20.90">
    <property type="entry name" value="Phosphatidylinositol 3-kinase Catalytic Subunit, Chain A, domain 1"/>
    <property type="match status" value="1"/>
</dbReference>
<dbReference type="GO" id="GO:0030968">
    <property type="term" value="P:endoplasmic reticulum unfolded protein response"/>
    <property type="evidence" value="ECO:0007669"/>
    <property type="project" value="TreeGrafter"/>
</dbReference>
<feature type="domain" description="OTU" evidence="12">
    <location>
        <begin position="132"/>
        <end position="237"/>
    </location>
</feature>
<keyword evidence="2" id="KW-0645">Protease</keyword>
<dbReference type="GO" id="GO:0005634">
    <property type="term" value="C:nucleus"/>
    <property type="evidence" value="ECO:0007669"/>
    <property type="project" value="TreeGrafter"/>
</dbReference>
<keyword evidence="4" id="KW-0863">Zinc-finger</keyword>
<dbReference type="PROSITE" id="PS50802">
    <property type="entry name" value="OTU"/>
    <property type="match status" value="1"/>
</dbReference>
<dbReference type="Pfam" id="PF24560">
    <property type="entry name" value="zf-C2H2_OTU1_C"/>
    <property type="match status" value="1"/>
</dbReference>
<evidence type="ECO:0000256" key="4">
    <source>
        <dbReference type="ARBA" id="ARBA00022771"/>
    </source>
</evidence>
<dbReference type="InterPro" id="IPR029071">
    <property type="entry name" value="Ubiquitin-like_domsf"/>
</dbReference>
<evidence type="ECO:0000256" key="8">
    <source>
        <dbReference type="ARBA" id="ARBA00022833"/>
    </source>
</evidence>
<dbReference type="STRING" id="13706.A0A1X2GYZ8"/>
<dbReference type="Proteomes" id="UP000242180">
    <property type="component" value="Unassembled WGS sequence"/>
</dbReference>
<evidence type="ECO:0000256" key="3">
    <source>
        <dbReference type="ARBA" id="ARBA00022723"/>
    </source>
</evidence>
<gene>
    <name evidence="13" type="ORF">BCR43DRAFT_567260</name>
</gene>
<keyword evidence="7 9" id="KW-0788">Thiol protease</keyword>
<dbReference type="GO" id="GO:0036503">
    <property type="term" value="P:ERAD pathway"/>
    <property type="evidence" value="ECO:0007669"/>
    <property type="project" value="TreeGrafter"/>
</dbReference>
<dbReference type="Pfam" id="PF21403">
    <property type="entry name" value="OTU1_UBXL"/>
    <property type="match status" value="1"/>
</dbReference>
<keyword evidence="8" id="KW-0862">Zinc</keyword>
<dbReference type="GO" id="GO:0004843">
    <property type="term" value="F:cysteine-type deubiquitinase activity"/>
    <property type="evidence" value="ECO:0007669"/>
    <property type="project" value="UniProtKB-UniRule"/>
</dbReference>
<dbReference type="EC" id="3.4.19.12" evidence="9"/>
<dbReference type="PROSITE" id="PS50053">
    <property type="entry name" value="UBIQUITIN_2"/>
    <property type="match status" value="1"/>
</dbReference>
<dbReference type="InterPro" id="IPR048857">
    <property type="entry name" value="OTU1_Ubl"/>
</dbReference>
<dbReference type="PANTHER" id="PTHR13312">
    <property type="entry name" value="HIV-INDUCED PROTEIN-7-LIKE PROTEASE"/>
    <property type="match status" value="1"/>
</dbReference>
<feature type="compositionally biased region" description="Low complexity" evidence="10">
    <location>
        <begin position="109"/>
        <end position="124"/>
    </location>
</feature>
<evidence type="ECO:0000256" key="9">
    <source>
        <dbReference type="RuleBase" id="RU367104"/>
    </source>
</evidence>
<dbReference type="InterPro" id="IPR057766">
    <property type="entry name" value="Znf-C2H2_OTU1-like_C"/>
</dbReference>
<evidence type="ECO:0000256" key="7">
    <source>
        <dbReference type="ARBA" id="ARBA00022807"/>
    </source>
</evidence>